<evidence type="ECO:0000256" key="2">
    <source>
        <dbReference type="PROSITE-ProRule" id="PRU00335"/>
    </source>
</evidence>
<dbReference type="SUPFAM" id="SSF46689">
    <property type="entry name" value="Homeodomain-like"/>
    <property type="match status" value="1"/>
</dbReference>
<keyword evidence="1 2" id="KW-0238">DNA-binding</keyword>
<dbReference type="PANTHER" id="PTHR30055:SF223">
    <property type="entry name" value="HTH-TYPE TRANSCRIPTIONAL REGULATOR UIDR"/>
    <property type="match status" value="1"/>
</dbReference>
<feature type="domain" description="HTH tetR-type" evidence="3">
    <location>
        <begin position="21"/>
        <end position="81"/>
    </location>
</feature>
<dbReference type="PROSITE" id="PS50977">
    <property type="entry name" value="HTH_TETR_2"/>
    <property type="match status" value="1"/>
</dbReference>
<name>A0ABW7FX21_9BURK</name>
<accession>A0ABW7FX21</accession>
<evidence type="ECO:0000259" key="3">
    <source>
        <dbReference type="PROSITE" id="PS50977"/>
    </source>
</evidence>
<gene>
    <name evidence="4" type="ORF">ACG0Z6_11510</name>
</gene>
<feature type="DNA-binding region" description="H-T-H motif" evidence="2">
    <location>
        <begin position="44"/>
        <end position="63"/>
    </location>
</feature>
<comment type="caution">
    <text evidence="4">The sequence shown here is derived from an EMBL/GenBank/DDBJ whole genome shotgun (WGS) entry which is preliminary data.</text>
</comment>
<dbReference type="InterPro" id="IPR050109">
    <property type="entry name" value="HTH-type_TetR-like_transc_reg"/>
</dbReference>
<sequence length="214" mass="23528">MKELVAQNLQSKASQTTAKGLGRAEEILVHARQLLVRQGSAGLSLRALAQSVGMSLSNLQHYFPGREALLQSLVRVTLVRYQQGVDAQLRAHAQHGAERQLDAVLEYLLRDLDDATSRGFLLALWDMAEREQFAAALHSEFQRRAIGVIAAVLRDVGPARSEALRRRVAVQMLACIQGMATAAHNSALRRARARRDLHELLMAVALGHAWGVMA</sequence>
<evidence type="ECO:0000313" key="4">
    <source>
        <dbReference type="EMBL" id="MFG6448861.1"/>
    </source>
</evidence>
<dbReference type="RefSeq" id="WP_394461501.1">
    <property type="nucleotide sequence ID" value="NZ_JBIGHZ010000004.1"/>
</dbReference>
<evidence type="ECO:0000313" key="5">
    <source>
        <dbReference type="Proteomes" id="UP001606099"/>
    </source>
</evidence>
<dbReference type="InterPro" id="IPR009057">
    <property type="entry name" value="Homeodomain-like_sf"/>
</dbReference>
<reference evidence="4 5" key="1">
    <citation type="submission" date="2024-08" db="EMBL/GenBank/DDBJ databases">
        <authorList>
            <person name="Lu H."/>
        </authorList>
    </citation>
    <scope>NUCLEOTIDE SEQUENCE [LARGE SCALE GENOMIC DNA]</scope>
    <source>
        <strain evidence="4 5">BYS180W</strain>
    </source>
</reference>
<protein>
    <submittedName>
        <fullName evidence="4">TetR/AcrR family transcriptional regulator</fullName>
    </submittedName>
</protein>
<dbReference type="PANTHER" id="PTHR30055">
    <property type="entry name" value="HTH-TYPE TRANSCRIPTIONAL REGULATOR RUTR"/>
    <property type="match status" value="1"/>
</dbReference>
<dbReference type="InterPro" id="IPR001647">
    <property type="entry name" value="HTH_TetR"/>
</dbReference>
<proteinExistence type="predicted"/>
<dbReference type="Gene3D" id="1.10.357.10">
    <property type="entry name" value="Tetracycline Repressor, domain 2"/>
    <property type="match status" value="1"/>
</dbReference>
<dbReference type="Pfam" id="PF00440">
    <property type="entry name" value="TetR_N"/>
    <property type="match status" value="1"/>
</dbReference>
<dbReference type="EMBL" id="JBIGHZ010000004">
    <property type="protein sequence ID" value="MFG6448861.1"/>
    <property type="molecule type" value="Genomic_DNA"/>
</dbReference>
<keyword evidence="5" id="KW-1185">Reference proteome</keyword>
<organism evidence="4 5">
    <name type="scientific">Roseateles rivi</name>
    <dbReference type="NCBI Taxonomy" id="3299028"/>
    <lineage>
        <taxon>Bacteria</taxon>
        <taxon>Pseudomonadati</taxon>
        <taxon>Pseudomonadota</taxon>
        <taxon>Betaproteobacteria</taxon>
        <taxon>Burkholderiales</taxon>
        <taxon>Sphaerotilaceae</taxon>
        <taxon>Roseateles</taxon>
    </lineage>
</organism>
<evidence type="ECO:0000256" key="1">
    <source>
        <dbReference type="ARBA" id="ARBA00023125"/>
    </source>
</evidence>
<dbReference type="Proteomes" id="UP001606099">
    <property type="component" value="Unassembled WGS sequence"/>
</dbReference>